<name>E8UZY4_TERSS</name>
<dbReference type="PANTHER" id="PTHR30600">
    <property type="entry name" value="CYTOCHROME C PEROXIDASE-RELATED"/>
    <property type="match status" value="1"/>
</dbReference>
<evidence type="ECO:0000256" key="7">
    <source>
        <dbReference type="ARBA" id="ARBA00022764"/>
    </source>
</evidence>
<dbReference type="InterPro" id="IPR036909">
    <property type="entry name" value="Cyt_c-like_dom_sf"/>
</dbReference>
<evidence type="ECO:0000256" key="10">
    <source>
        <dbReference type="ARBA" id="ARBA00023004"/>
    </source>
</evidence>
<evidence type="ECO:0000256" key="13">
    <source>
        <dbReference type="PIRSR" id="PIRSR000294-1"/>
    </source>
</evidence>
<dbReference type="InterPro" id="IPR051395">
    <property type="entry name" value="Cytochrome_c_Peroxidase/MauG"/>
</dbReference>
<feature type="binding site" description="axial binding residue" evidence="14">
    <location>
        <position position="84"/>
    </location>
    <ligand>
        <name>heme c</name>
        <dbReference type="ChEBI" id="CHEBI:61717"/>
        <label>1</label>
    </ligand>
    <ligandPart>
        <name>Fe</name>
        <dbReference type="ChEBI" id="CHEBI:18248"/>
    </ligandPart>
</feature>
<reference evidence="16 17" key="1">
    <citation type="journal article" date="2012" name="Stand. Genomic Sci.">
        <title>Complete genome sequence of Terriglobus saanensis type strain SP1PR4(T), an Acidobacteria from tundra soil.</title>
        <authorList>
            <person name="Rawat S.R."/>
            <person name="Mannisto M.K."/>
            <person name="Starovoytov V."/>
            <person name="Goodwin L."/>
            <person name="Nolan M."/>
            <person name="Hauser L."/>
            <person name="Land M."/>
            <person name="Davenport K.W."/>
            <person name="Woyke T."/>
            <person name="Haggblom M.M."/>
        </authorList>
    </citation>
    <scope>NUCLEOTIDE SEQUENCE</scope>
    <source>
        <strain evidence="17">ATCC BAA-1853 / DSM 23119 / SP1PR4</strain>
    </source>
</reference>
<dbReference type="SUPFAM" id="SSF46626">
    <property type="entry name" value="Cytochrome c"/>
    <property type="match status" value="2"/>
</dbReference>
<dbReference type="eggNOG" id="COG1858">
    <property type="taxonomic scope" value="Bacteria"/>
</dbReference>
<dbReference type="PROSITE" id="PS51257">
    <property type="entry name" value="PROKAR_LIPOPROTEIN"/>
    <property type="match status" value="1"/>
</dbReference>
<dbReference type="PIRSF" id="PIRSF000294">
    <property type="entry name" value="Cytochrome-c_peroxidase"/>
    <property type="match status" value="1"/>
</dbReference>
<evidence type="ECO:0000256" key="1">
    <source>
        <dbReference type="ARBA" id="ARBA00004418"/>
    </source>
</evidence>
<evidence type="ECO:0000256" key="14">
    <source>
        <dbReference type="PIRSR" id="PIRSR000294-2"/>
    </source>
</evidence>
<evidence type="ECO:0000256" key="11">
    <source>
        <dbReference type="ARBA" id="ARBA00058991"/>
    </source>
</evidence>
<dbReference type="InterPro" id="IPR009056">
    <property type="entry name" value="Cyt_c-like_dom"/>
</dbReference>
<evidence type="ECO:0000256" key="3">
    <source>
        <dbReference type="ARBA" id="ARBA00022448"/>
    </source>
</evidence>
<evidence type="ECO:0000256" key="9">
    <source>
        <dbReference type="ARBA" id="ARBA00023002"/>
    </source>
</evidence>
<organism evidence="16 17">
    <name type="scientific">Terriglobus saanensis (strain ATCC BAA-1853 / DSM 23119 / SP1PR4)</name>
    <dbReference type="NCBI Taxonomy" id="401053"/>
    <lineage>
        <taxon>Bacteria</taxon>
        <taxon>Pseudomonadati</taxon>
        <taxon>Acidobacteriota</taxon>
        <taxon>Terriglobia</taxon>
        <taxon>Terriglobales</taxon>
        <taxon>Acidobacteriaceae</taxon>
        <taxon>Terriglobus</taxon>
    </lineage>
</organism>
<evidence type="ECO:0000256" key="6">
    <source>
        <dbReference type="ARBA" id="ARBA00022729"/>
    </source>
</evidence>
<dbReference type="GO" id="GO:0004130">
    <property type="term" value="F:cytochrome-c peroxidase activity"/>
    <property type="evidence" value="ECO:0007669"/>
    <property type="project" value="TreeGrafter"/>
</dbReference>
<dbReference type="GO" id="GO:0020037">
    <property type="term" value="F:heme binding"/>
    <property type="evidence" value="ECO:0007669"/>
    <property type="project" value="InterPro"/>
</dbReference>
<dbReference type="InterPro" id="IPR026259">
    <property type="entry name" value="MauG/Cytc_peroxidase"/>
</dbReference>
<feature type="binding site" description="covalent" evidence="13">
    <location>
        <position position="227"/>
    </location>
    <ligand>
        <name>heme c</name>
        <dbReference type="ChEBI" id="CHEBI:61717"/>
        <label>2</label>
    </ligand>
</feature>
<keyword evidence="6" id="KW-0732">Signal</keyword>
<dbReference type="PANTHER" id="PTHR30600:SF10">
    <property type="entry name" value="BLL6722 PROTEIN"/>
    <property type="match status" value="1"/>
</dbReference>
<keyword evidence="9 16" id="KW-0560">Oxidoreductase</keyword>
<feature type="domain" description="Cytochrome c" evidence="15">
    <location>
        <begin position="210"/>
        <end position="341"/>
    </location>
</feature>
<comment type="subcellular location">
    <subcellularLocation>
        <location evidence="1">Periplasm</location>
    </subcellularLocation>
</comment>
<dbReference type="EMBL" id="CP002467">
    <property type="protein sequence ID" value="ADV81061.1"/>
    <property type="molecule type" value="Genomic_DNA"/>
</dbReference>
<evidence type="ECO:0000256" key="8">
    <source>
        <dbReference type="ARBA" id="ARBA00022982"/>
    </source>
</evidence>
<comment type="pathway">
    <text evidence="2">One-carbon metabolism; methylamine degradation.</text>
</comment>
<evidence type="ECO:0000256" key="4">
    <source>
        <dbReference type="ARBA" id="ARBA00022617"/>
    </source>
</evidence>
<dbReference type="GO" id="GO:0009055">
    <property type="term" value="F:electron transfer activity"/>
    <property type="evidence" value="ECO:0007669"/>
    <property type="project" value="InterPro"/>
</dbReference>
<protein>
    <recommendedName>
        <fullName evidence="12">Methylamine utilization protein MauG</fullName>
    </recommendedName>
</protein>
<keyword evidence="7" id="KW-0574">Periplasm</keyword>
<evidence type="ECO:0000313" key="16">
    <source>
        <dbReference type="EMBL" id="ADV81061.1"/>
    </source>
</evidence>
<dbReference type="HOGENOM" id="CLU_034652_3_1_0"/>
<feature type="binding site" description="axial binding residue" evidence="14">
    <location>
        <position position="231"/>
    </location>
    <ligand>
        <name>heme c</name>
        <dbReference type="ChEBI" id="CHEBI:61717"/>
        <label>2</label>
    </ligand>
    <ligandPart>
        <name>Fe</name>
        <dbReference type="ChEBI" id="CHEBI:18248"/>
    </ligandPart>
</feature>
<comment type="function">
    <text evidence="11">Involved in methylamine metabolism. Essential for the maturation of the beta subunit of MADH, presumably via a step in the biosynthesis of tryptophan tryptophylquinone (TTQ), the cofactor of MADH.</text>
</comment>
<feature type="binding site" description="covalent" evidence="13">
    <location>
        <position position="230"/>
    </location>
    <ligand>
        <name>heme c</name>
        <dbReference type="ChEBI" id="CHEBI:61717"/>
        <label>2</label>
    </ligand>
</feature>
<gene>
    <name evidence="16" type="ordered locus">AciPR4_0223</name>
</gene>
<dbReference type="InterPro" id="IPR004852">
    <property type="entry name" value="Di-haem_cyt_c_peroxidsae"/>
</dbReference>
<keyword evidence="16" id="KW-0575">Peroxidase</keyword>
<sequence length="355" mass="38503">MFFRSSVVSLTMAAVLLIAVGGCRSRVQNRPVGKAVSIAVPLGLPPLPLPRDNPPTSDSIALGRMLFFDKHLSQDDSLACSSCHNPQTYFTDGQRLSKGLGGMSLRNAPTVMNAAYLPFQFWDGRALTLEEQAASPIADPIEMNQPHNVSVKKIAAESAYKGMFAKAFGTDNVTLGRIENALASFERTLLSGNSAFDRYQYGGDQTALTISQARGLAVFLDPNKGNCAACHTVRPHDALFTDGKFHNTGEGVGDLDQFSDVGRYHETKVKTDTGAFKTPTLRNVANTAPYMHDGRLKTLKEVVDFYAGGGNSNLYLDPEMKKIHLNGTDREDLVAFMQSLTGEMPPDVGPPDKKK</sequence>
<dbReference type="AlphaFoldDB" id="E8UZY4"/>
<dbReference type="PROSITE" id="PS51007">
    <property type="entry name" value="CYTC"/>
    <property type="match status" value="2"/>
</dbReference>
<dbReference type="FunFam" id="1.10.760.10:FF:000019">
    <property type="entry name" value="Di-heme cytochrome C peroxidase"/>
    <property type="match status" value="1"/>
</dbReference>
<keyword evidence="10 14" id="KW-0408">Iron</keyword>
<dbReference type="Pfam" id="PF03150">
    <property type="entry name" value="CCP_MauG"/>
    <property type="match status" value="1"/>
</dbReference>
<keyword evidence="3" id="KW-0813">Transport</keyword>
<evidence type="ECO:0000256" key="2">
    <source>
        <dbReference type="ARBA" id="ARBA00004856"/>
    </source>
</evidence>
<accession>E8UZY4</accession>
<dbReference type="STRING" id="401053.AciPR4_0223"/>
<dbReference type="GO" id="GO:0046872">
    <property type="term" value="F:metal ion binding"/>
    <property type="evidence" value="ECO:0007669"/>
    <property type="project" value="UniProtKB-KW"/>
</dbReference>
<dbReference type="KEGG" id="tsa:AciPR4_0223"/>
<feature type="binding site" description="covalent" evidence="13">
    <location>
        <position position="80"/>
    </location>
    <ligand>
        <name>heme c</name>
        <dbReference type="ChEBI" id="CHEBI:61717"/>
        <label>1</label>
    </ligand>
</feature>
<dbReference type="GO" id="GO:0042597">
    <property type="term" value="C:periplasmic space"/>
    <property type="evidence" value="ECO:0007669"/>
    <property type="project" value="UniProtKB-SubCell"/>
</dbReference>
<comment type="PTM">
    <text evidence="13">Binds 2 heme groups per subunit.</text>
</comment>
<feature type="binding site" description="covalent" evidence="13">
    <location>
        <position position="83"/>
    </location>
    <ligand>
        <name>heme c</name>
        <dbReference type="ChEBI" id="CHEBI:61717"/>
        <label>1</label>
    </ligand>
</feature>
<keyword evidence="8" id="KW-0249">Electron transport</keyword>
<evidence type="ECO:0000256" key="5">
    <source>
        <dbReference type="ARBA" id="ARBA00022723"/>
    </source>
</evidence>
<comment type="cofactor">
    <cofactor evidence="13">
        <name>heme</name>
        <dbReference type="ChEBI" id="CHEBI:30413"/>
    </cofactor>
    <text evidence="13">Binds 2 heme groups.</text>
</comment>
<proteinExistence type="predicted"/>
<keyword evidence="17" id="KW-1185">Reference proteome</keyword>
<evidence type="ECO:0000256" key="12">
    <source>
        <dbReference type="ARBA" id="ARBA00073576"/>
    </source>
</evidence>
<keyword evidence="5 14" id="KW-0479">Metal-binding</keyword>
<keyword evidence="4 13" id="KW-0349">Heme</keyword>
<dbReference type="Gene3D" id="1.10.760.10">
    <property type="entry name" value="Cytochrome c-like domain"/>
    <property type="match status" value="2"/>
</dbReference>
<dbReference type="Proteomes" id="UP000006844">
    <property type="component" value="Chromosome"/>
</dbReference>
<dbReference type="Pfam" id="PF06537">
    <property type="entry name" value="DHOR"/>
    <property type="match status" value="1"/>
</dbReference>
<dbReference type="InterPro" id="IPR010538">
    <property type="entry name" value="DHOR"/>
</dbReference>
<evidence type="ECO:0000259" key="15">
    <source>
        <dbReference type="PROSITE" id="PS51007"/>
    </source>
</evidence>
<feature type="domain" description="Cytochrome c" evidence="15">
    <location>
        <begin position="58"/>
        <end position="165"/>
    </location>
</feature>
<evidence type="ECO:0000313" key="17">
    <source>
        <dbReference type="Proteomes" id="UP000006844"/>
    </source>
</evidence>